<comment type="caution">
    <text evidence="1">The sequence shown here is derived from an EMBL/GenBank/DDBJ whole genome shotgun (WGS) entry which is preliminary data.</text>
</comment>
<proteinExistence type="predicted"/>
<dbReference type="AlphaFoldDB" id="C0BD13"/>
<protein>
    <submittedName>
        <fullName evidence="1">Uncharacterized protein</fullName>
    </submittedName>
</protein>
<sequence length="40" mass="5020">MPPREFKYNKEMKNRSYNHRKSRIDFLYIRIMEDPVCSIL</sequence>
<evidence type="ECO:0000313" key="1">
    <source>
        <dbReference type="EMBL" id="EEG88964.1"/>
    </source>
</evidence>
<reference evidence="1 2" key="1">
    <citation type="submission" date="2009-02" db="EMBL/GenBank/DDBJ databases">
        <authorList>
            <person name="Fulton L."/>
            <person name="Clifton S."/>
            <person name="Fulton B."/>
            <person name="Xu J."/>
            <person name="Minx P."/>
            <person name="Pepin K.H."/>
            <person name="Johnson M."/>
            <person name="Bhonagiri V."/>
            <person name="Nash W.E."/>
            <person name="Mardis E.R."/>
            <person name="Wilson R.K."/>
        </authorList>
    </citation>
    <scope>NUCLEOTIDE SEQUENCE [LARGE SCALE GENOMIC DNA]</scope>
    <source>
        <strain evidence="1 2">ATCC 27758</strain>
    </source>
</reference>
<dbReference type="HOGENOM" id="CLU_3288056_0_0_9"/>
<name>C0BD13_9FIRM</name>
<dbReference type="EMBL" id="ABVR01000042">
    <property type="protein sequence ID" value="EEG88964.1"/>
    <property type="molecule type" value="Genomic_DNA"/>
</dbReference>
<reference evidence="1 2" key="2">
    <citation type="submission" date="2009-03" db="EMBL/GenBank/DDBJ databases">
        <title>Draft genome sequence of Coprococcus comes (ATCC 27758).</title>
        <authorList>
            <person name="Sudarsanam P."/>
            <person name="Ley R."/>
            <person name="Guruge J."/>
            <person name="Turnbaugh P.J."/>
            <person name="Mahowald M."/>
            <person name="Liep D."/>
            <person name="Gordon J."/>
        </authorList>
    </citation>
    <scope>NUCLEOTIDE SEQUENCE [LARGE SCALE GENOMIC DNA]</scope>
    <source>
        <strain evidence="1 2">ATCC 27758</strain>
    </source>
</reference>
<gene>
    <name evidence="1" type="ORF">COPCOM_03054</name>
</gene>
<dbReference type="Proteomes" id="UP000003793">
    <property type="component" value="Unassembled WGS sequence"/>
</dbReference>
<organism evidence="1 2">
    <name type="scientific">Coprococcus comes ATCC 27758</name>
    <dbReference type="NCBI Taxonomy" id="470146"/>
    <lineage>
        <taxon>Bacteria</taxon>
        <taxon>Bacillati</taxon>
        <taxon>Bacillota</taxon>
        <taxon>Clostridia</taxon>
        <taxon>Lachnospirales</taxon>
        <taxon>Lachnospiraceae</taxon>
        <taxon>Coprococcus</taxon>
    </lineage>
</organism>
<evidence type="ECO:0000313" key="2">
    <source>
        <dbReference type="Proteomes" id="UP000003793"/>
    </source>
</evidence>
<accession>C0BD13</accession>